<evidence type="ECO:0000259" key="1">
    <source>
        <dbReference type="PROSITE" id="PS50887"/>
    </source>
</evidence>
<dbReference type="AlphaFoldDB" id="A0A931C5A3"/>
<dbReference type="InterPro" id="IPR043128">
    <property type="entry name" value="Rev_trsase/Diguanyl_cyclase"/>
</dbReference>
<dbReference type="Proteomes" id="UP000598146">
    <property type="component" value="Unassembled WGS sequence"/>
</dbReference>
<dbReference type="PROSITE" id="PS50887">
    <property type="entry name" value="GGDEF"/>
    <property type="match status" value="1"/>
</dbReference>
<proteinExistence type="predicted"/>
<dbReference type="SUPFAM" id="SSF48452">
    <property type="entry name" value="TPR-like"/>
    <property type="match status" value="1"/>
</dbReference>
<dbReference type="Pfam" id="PF00990">
    <property type="entry name" value="GGDEF"/>
    <property type="match status" value="1"/>
</dbReference>
<accession>A0A931C5A3</accession>
<dbReference type="InterPro" id="IPR029787">
    <property type="entry name" value="Nucleotide_cyclase"/>
</dbReference>
<dbReference type="InterPro" id="IPR050469">
    <property type="entry name" value="Diguanylate_Cyclase"/>
</dbReference>
<sequence>MLRPARFRSGTVSVAHGLGRALSSRTASAGQWWSVGHGFGRAWGRRTALDGLATDAETLSAALLAIEDERSWDAQAELTRSIEIERAALALGDGLLVTRAQLCQANMRLRSGDVAGAAAQIWRVHQWAVSHDERRLLARTHLVWSSIHQHLSDAEQALEHAVLAVELLDEDSTPHMHIWHRTKLADALYAANSMDAARIRYRQAEQLAVESGSPALLCLLNNYAFTEFDTGHQDRAEEVAERLQRLAAERGELLEPAYLDTVGWIQIGNGRYADAEATMRLCIERHAEGRYDGADAMAMYLLTLARAQRGLGAYERAQASLAESRRLCLERDLGDLLVRVHQEQSELHAARGEYAEAFAVHKVFFSAYQARHSVQREARTRTRQAMFETAEARQEAERFREQARRDPLTGLHNRRYVDERLPGLIESDPALTVALVDLDHFKQVNDRLSHHVGDQVLVLVADLLSREVAIACPDGFVARMGGEEFLIVLPDTAAPRAARLLDGIRRTVRGHDWAAITRGLPVTVSIGVAATAEAADTTQPTLLSTADSRLYAAKHAGRDRVVSAADHHGSLREYVGHASAA</sequence>
<dbReference type="PANTHER" id="PTHR45138:SF9">
    <property type="entry name" value="DIGUANYLATE CYCLASE DGCM-RELATED"/>
    <property type="match status" value="1"/>
</dbReference>
<dbReference type="Gene3D" id="3.30.70.270">
    <property type="match status" value="1"/>
</dbReference>
<gene>
    <name evidence="2" type="ORF">I4J89_05270</name>
</gene>
<dbReference type="SMART" id="SM00267">
    <property type="entry name" value="GGDEF"/>
    <property type="match status" value="1"/>
</dbReference>
<dbReference type="InterPro" id="IPR011990">
    <property type="entry name" value="TPR-like_helical_dom_sf"/>
</dbReference>
<dbReference type="EMBL" id="JADQTO010000002">
    <property type="protein sequence ID" value="MBG0560872.1"/>
    <property type="molecule type" value="Genomic_DNA"/>
</dbReference>
<feature type="domain" description="GGDEF" evidence="1">
    <location>
        <begin position="429"/>
        <end position="566"/>
    </location>
</feature>
<keyword evidence="3" id="KW-1185">Reference proteome</keyword>
<evidence type="ECO:0000313" key="2">
    <source>
        <dbReference type="EMBL" id="MBG0560872.1"/>
    </source>
</evidence>
<dbReference type="NCBIfam" id="TIGR00254">
    <property type="entry name" value="GGDEF"/>
    <property type="match status" value="1"/>
</dbReference>
<evidence type="ECO:0000313" key="3">
    <source>
        <dbReference type="Proteomes" id="UP000598146"/>
    </source>
</evidence>
<dbReference type="CDD" id="cd01949">
    <property type="entry name" value="GGDEF"/>
    <property type="match status" value="1"/>
</dbReference>
<reference evidence="2" key="1">
    <citation type="submission" date="2020-11" db="EMBL/GenBank/DDBJ databases">
        <title>Isolation and identification of active actinomycetes.</title>
        <authorList>
            <person name="Sun X."/>
        </authorList>
    </citation>
    <scope>NUCLEOTIDE SEQUENCE</scope>
    <source>
        <strain evidence="2">NEAU-A11</strain>
    </source>
</reference>
<dbReference type="PANTHER" id="PTHR45138">
    <property type="entry name" value="REGULATORY COMPONENTS OF SENSORY TRANSDUCTION SYSTEM"/>
    <property type="match status" value="1"/>
</dbReference>
<dbReference type="GO" id="GO:0052621">
    <property type="term" value="F:diguanylate cyclase activity"/>
    <property type="evidence" value="ECO:0007669"/>
    <property type="project" value="TreeGrafter"/>
</dbReference>
<organism evidence="2 3">
    <name type="scientific">Actinoplanes aureus</name>
    <dbReference type="NCBI Taxonomy" id="2792083"/>
    <lineage>
        <taxon>Bacteria</taxon>
        <taxon>Bacillati</taxon>
        <taxon>Actinomycetota</taxon>
        <taxon>Actinomycetes</taxon>
        <taxon>Micromonosporales</taxon>
        <taxon>Micromonosporaceae</taxon>
        <taxon>Actinoplanes</taxon>
    </lineage>
</organism>
<comment type="caution">
    <text evidence="2">The sequence shown here is derived from an EMBL/GenBank/DDBJ whole genome shotgun (WGS) entry which is preliminary data.</text>
</comment>
<protein>
    <submittedName>
        <fullName evidence="2">Diguanylate cyclase</fullName>
    </submittedName>
</protein>
<name>A0A931C5A3_9ACTN</name>
<dbReference type="InterPro" id="IPR000160">
    <property type="entry name" value="GGDEF_dom"/>
</dbReference>
<dbReference type="SUPFAM" id="SSF55073">
    <property type="entry name" value="Nucleotide cyclase"/>
    <property type="match status" value="1"/>
</dbReference>
<dbReference type="FunFam" id="3.30.70.270:FF:000001">
    <property type="entry name" value="Diguanylate cyclase domain protein"/>
    <property type="match status" value="1"/>
</dbReference>